<dbReference type="InterPro" id="IPR005798">
    <property type="entry name" value="Cyt_b/b6_C"/>
</dbReference>
<dbReference type="InterPro" id="IPR036150">
    <property type="entry name" value="Cyt_b/b6_C_sf"/>
</dbReference>
<evidence type="ECO:0000313" key="15">
    <source>
        <dbReference type="EMBL" id="HIW12150.1"/>
    </source>
</evidence>
<evidence type="ECO:0000256" key="6">
    <source>
        <dbReference type="ARBA" id="ARBA00022982"/>
    </source>
</evidence>
<dbReference type="InterPro" id="IPR051811">
    <property type="entry name" value="Cytochrome_c550/c551-like"/>
</dbReference>
<protein>
    <submittedName>
        <fullName evidence="15">C-type cytochrome</fullName>
    </submittedName>
</protein>
<evidence type="ECO:0000259" key="14">
    <source>
        <dbReference type="PROSITE" id="PS51007"/>
    </source>
</evidence>
<dbReference type="Pfam" id="PF00032">
    <property type="entry name" value="Cytochrom_B_C"/>
    <property type="match status" value="1"/>
</dbReference>
<dbReference type="InterPro" id="IPR036909">
    <property type="entry name" value="Cyt_c-like_dom_sf"/>
</dbReference>
<evidence type="ECO:0000259" key="13">
    <source>
        <dbReference type="PROSITE" id="PS51003"/>
    </source>
</evidence>
<keyword evidence="3 10" id="KW-0349">Heme</keyword>
<dbReference type="PRINTS" id="PR00605">
    <property type="entry name" value="CYTCHROMECIC"/>
</dbReference>
<dbReference type="GO" id="GO:0005506">
    <property type="term" value="F:iron ion binding"/>
    <property type="evidence" value="ECO:0007669"/>
    <property type="project" value="InterPro"/>
</dbReference>
<evidence type="ECO:0000256" key="8">
    <source>
        <dbReference type="ARBA" id="ARBA00023004"/>
    </source>
</evidence>
<dbReference type="InterPro" id="IPR009056">
    <property type="entry name" value="Cyt_c-like_dom"/>
</dbReference>
<feature type="region of interest" description="Disordered" evidence="11">
    <location>
        <begin position="251"/>
        <end position="272"/>
    </location>
</feature>
<dbReference type="GO" id="GO:0016020">
    <property type="term" value="C:membrane"/>
    <property type="evidence" value="ECO:0007669"/>
    <property type="project" value="UniProtKB-SubCell"/>
</dbReference>
<evidence type="ECO:0000256" key="1">
    <source>
        <dbReference type="ARBA" id="ARBA00004141"/>
    </source>
</evidence>
<keyword evidence="9 12" id="KW-0472">Membrane</keyword>
<dbReference type="EMBL" id="DXHR01000011">
    <property type="protein sequence ID" value="HIW12150.1"/>
    <property type="molecule type" value="Genomic_DNA"/>
</dbReference>
<name>A0A9D1QH70_9STAP</name>
<evidence type="ECO:0000256" key="9">
    <source>
        <dbReference type="ARBA" id="ARBA00023136"/>
    </source>
</evidence>
<reference evidence="15" key="1">
    <citation type="journal article" date="2021" name="PeerJ">
        <title>Extensive microbial diversity within the chicken gut microbiome revealed by metagenomics and culture.</title>
        <authorList>
            <person name="Gilroy R."/>
            <person name="Ravi A."/>
            <person name="Getino M."/>
            <person name="Pursley I."/>
            <person name="Horton D.L."/>
            <person name="Alikhan N.F."/>
            <person name="Baker D."/>
            <person name="Gharbi K."/>
            <person name="Hall N."/>
            <person name="Watson M."/>
            <person name="Adriaenssens E.M."/>
            <person name="Foster-Nyarko E."/>
            <person name="Jarju S."/>
            <person name="Secka A."/>
            <person name="Antonio M."/>
            <person name="Oren A."/>
            <person name="Chaudhuri R.R."/>
            <person name="La Ragione R."/>
            <person name="Hildebrand F."/>
            <person name="Pallen M.J."/>
        </authorList>
    </citation>
    <scope>NUCLEOTIDE SEQUENCE</scope>
    <source>
        <strain evidence="15">ChiHjej13B12-752</strain>
    </source>
</reference>
<sequence length="272" mass="30303">MKRGKGLTFVGDSRIQKYEKPKLNRDYSEFPGRTEEFYPDFLLKEWITGAVFLIGFLCLTVAHPAPLERVADPTDTGYIPLPDWYFLFLYQTLKYSFASGPYNVIGAIIIPGIAFGALLLAPWLDNNKERHWKKRPIAAAMMLLSVGIIFYTTWESVAYHDWETQDKQGEIVFSNLDSEDPVFTDLIRSNCTSCHGGELTGGSGPNLVEADLNAETVNAFVTNGTGEMPAFEDQLTEEEIQQISEFVANLEVTSEDEAMGGTQQEGGESDAD</sequence>
<keyword evidence="8 10" id="KW-0408">Iron</keyword>
<dbReference type="Gene3D" id="1.20.810.10">
    <property type="entry name" value="Cytochrome Bc1 Complex, Chain C"/>
    <property type="match status" value="1"/>
</dbReference>
<evidence type="ECO:0000256" key="11">
    <source>
        <dbReference type="SAM" id="MobiDB-lite"/>
    </source>
</evidence>
<keyword evidence="6" id="KW-0249">Electron transport</keyword>
<dbReference type="PROSITE" id="PS51007">
    <property type="entry name" value="CYTC"/>
    <property type="match status" value="1"/>
</dbReference>
<feature type="domain" description="Cytochrome c" evidence="14">
    <location>
        <begin position="164"/>
        <end position="251"/>
    </location>
</feature>
<evidence type="ECO:0000256" key="4">
    <source>
        <dbReference type="ARBA" id="ARBA00022692"/>
    </source>
</evidence>
<dbReference type="GO" id="GO:0020037">
    <property type="term" value="F:heme binding"/>
    <property type="evidence" value="ECO:0007669"/>
    <property type="project" value="InterPro"/>
</dbReference>
<dbReference type="PANTHER" id="PTHR37823:SF4">
    <property type="entry name" value="MENAQUINOL-CYTOCHROME C REDUCTASE CYTOCHROME B_C SUBUNIT"/>
    <property type="match status" value="1"/>
</dbReference>
<keyword evidence="2" id="KW-0813">Transport</keyword>
<dbReference type="Gene3D" id="1.10.760.10">
    <property type="entry name" value="Cytochrome c-like domain"/>
    <property type="match status" value="1"/>
</dbReference>
<feature type="transmembrane region" description="Helical" evidence="12">
    <location>
        <begin position="104"/>
        <end position="124"/>
    </location>
</feature>
<dbReference type="SUPFAM" id="SSF46626">
    <property type="entry name" value="Cytochrome c"/>
    <property type="match status" value="1"/>
</dbReference>
<dbReference type="PANTHER" id="PTHR37823">
    <property type="entry name" value="CYTOCHROME C-553-LIKE"/>
    <property type="match status" value="1"/>
</dbReference>
<reference evidence="15" key="2">
    <citation type="submission" date="2021-04" db="EMBL/GenBank/DDBJ databases">
        <authorList>
            <person name="Gilroy R."/>
        </authorList>
    </citation>
    <scope>NUCLEOTIDE SEQUENCE</scope>
    <source>
        <strain evidence="15">ChiHjej13B12-752</strain>
    </source>
</reference>
<dbReference type="GO" id="GO:0009055">
    <property type="term" value="F:electron transfer activity"/>
    <property type="evidence" value="ECO:0007669"/>
    <property type="project" value="InterPro"/>
</dbReference>
<feature type="domain" description="Cytochrome b/b6 C-terminal region profile" evidence="13">
    <location>
        <begin position="27"/>
        <end position="154"/>
    </location>
</feature>
<dbReference type="AlphaFoldDB" id="A0A9D1QH70"/>
<evidence type="ECO:0000256" key="5">
    <source>
        <dbReference type="ARBA" id="ARBA00022723"/>
    </source>
</evidence>
<feature type="transmembrane region" description="Helical" evidence="12">
    <location>
        <begin position="46"/>
        <end position="65"/>
    </location>
</feature>
<proteinExistence type="predicted"/>
<organism evidence="15 16">
    <name type="scientific">Candidatus Salinicoccus stercoripullorum</name>
    <dbReference type="NCBI Taxonomy" id="2838756"/>
    <lineage>
        <taxon>Bacteria</taxon>
        <taxon>Bacillati</taxon>
        <taxon>Bacillota</taxon>
        <taxon>Bacilli</taxon>
        <taxon>Bacillales</taxon>
        <taxon>Staphylococcaceae</taxon>
        <taxon>Salinicoccus</taxon>
    </lineage>
</organism>
<dbReference type="PROSITE" id="PS51003">
    <property type="entry name" value="CYTB_CTER"/>
    <property type="match status" value="1"/>
</dbReference>
<evidence type="ECO:0000256" key="7">
    <source>
        <dbReference type="ARBA" id="ARBA00022989"/>
    </source>
</evidence>
<dbReference type="InterPro" id="IPR008168">
    <property type="entry name" value="Cyt_C_IC"/>
</dbReference>
<dbReference type="GO" id="GO:0016491">
    <property type="term" value="F:oxidoreductase activity"/>
    <property type="evidence" value="ECO:0007669"/>
    <property type="project" value="InterPro"/>
</dbReference>
<evidence type="ECO:0000256" key="10">
    <source>
        <dbReference type="PROSITE-ProRule" id="PRU00433"/>
    </source>
</evidence>
<keyword evidence="7 12" id="KW-1133">Transmembrane helix</keyword>
<keyword evidence="5 10" id="KW-0479">Metal-binding</keyword>
<comment type="caution">
    <text evidence="15">The sequence shown here is derived from an EMBL/GenBank/DDBJ whole genome shotgun (WGS) entry which is preliminary data.</text>
</comment>
<comment type="subcellular location">
    <subcellularLocation>
        <location evidence="1">Membrane</location>
        <topology evidence="1">Multi-pass membrane protein</topology>
    </subcellularLocation>
</comment>
<dbReference type="SUPFAM" id="SSF81648">
    <property type="entry name" value="a domain/subunit of cytochrome bc1 complex (Ubiquinol-cytochrome c reductase)"/>
    <property type="match status" value="1"/>
</dbReference>
<evidence type="ECO:0000313" key="16">
    <source>
        <dbReference type="Proteomes" id="UP000823989"/>
    </source>
</evidence>
<dbReference type="Proteomes" id="UP000823989">
    <property type="component" value="Unassembled WGS sequence"/>
</dbReference>
<keyword evidence="4 12" id="KW-0812">Transmembrane</keyword>
<evidence type="ECO:0000256" key="3">
    <source>
        <dbReference type="ARBA" id="ARBA00022617"/>
    </source>
</evidence>
<feature type="transmembrane region" description="Helical" evidence="12">
    <location>
        <begin position="136"/>
        <end position="154"/>
    </location>
</feature>
<dbReference type="InterPro" id="IPR027387">
    <property type="entry name" value="Cytb/b6-like_sf"/>
</dbReference>
<gene>
    <name evidence="15" type="ORF">H9891_03225</name>
</gene>
<accession>A0A9D1QH70</accession>
<dbReference type="Pfam" id="PF13442">
    <property type="entry name" value="Cytochrome_CBB3"/>
    <property type="match status" value="1"/>
</dbReference>
<evidence type="ECO:0000256" key="12">
    <source>
        <dbReference type="SAM" id="Phobius"/>
    </source>
</evidence>
<evidence type="ECO:0000256" key="2">
    <source>
        <dbReference type="ARBA" id="ARBA00022448"/>
    </source>
</evidence>